<feature type="non-terminal residue" evidence="1">
    <location>
        <position position="1"/>
    </location>
</feature>
<protein>
    <submittedName>
        <fullName evidence="1">Uncharacterized protein</fullName>
    </submittedName>
</protein>
<name>U9TCW3_RHIID</name>
<dbReference type="AlphaFoldDB" id="U9TCW3"/>
<accession>U9TCW3</accession>
<dbReference type="HOGENOM" id="CLU_3129967_0_0_1"/>
<organism evidence="1">
    <name type="scientific">Rhizophagus irregularis (strain DAOM 181602 / DAOM 197198 / MUCL 43194)</name>
    <name type="common">Arbuscular mycorrhizal fungus</name>
    <name type="synonym">Glomus intraradices</name>
    <dbReference type="NCBI Taxonomy" id="747089"/>
    <lineage>
        <taxon>Eukaryota</taxon>
        <taxon>Fungi</taxon>
        <taxon>Fungi incertae sedis</taxon>
        <taxon>Mucoromycota</taxon>
        <taxon>Glomeromycotina</taxon>
        <taxon>Glomeromycetes</taxon>
        <taxon>Glomerales</taxon>
        <taxon>Glomeraceae</taxon>
        <taxon>Rhizophagus</taxon>
    </lineage>
</organism>
<dbReference type="EMBL" id="KI296650">
    <property type="protein sequence ID" value="ESA01201.1"/>
    <property type="molecule type" value="Genomic_DNA"/>
</dbReference>
<proteinExistence type="predicted"/>
<evidence type="ECO:0000313" key="1">
    <source>
        <dbReference type="EMBL" id="ESA01201.1"/>
    </source>
</evidence>
<sequence length="50" mass="5512">TNVPDRHNWPGGDNGRVVEKTDLHQNLNVIKRTVVGGAVNSSVRVKHKLV</sequence>
<gene>
    <name evidence="1" type="ORF">GLOINDRAFT_7753</name>
</gene>
<reference evidence="1" key="1">
    <citation type="submission" date="2013-07" db="EMBL/GenBank/DDBJ databases">
        <title>The genome of an arbuscular mycorrhizal fungus provides insights into the evolution of the oldest plant symbiosis.</title>
        <authorList>
            <consortium name="DOE Joint Genome Institute"/>
            <person name="Tisserant E."/>
            <person name="Malbreil M."/>
            <person name="Kuo A."/>
            <person name="Kohler A."/>
            <person name="Symeonidi A."/>
            <person name="Balestrini R."/>
            <person name="Charron P."/>
            <person name="Duensing N."/>
            <person name="Frei-dit-Frey N."/>
            <person name="Gianinazzi-Pearson V."/>
            <person name="Gilbert B."/>
            <person name="Handa Y."/>
            <person name="Hijri M."/>
            <person name="Kaul R."/>
            <person name="Kawaguchi M."/>
            <person name="Krajinski F."/>
            <person name="Lammers P."/>
            <person name="Lapierre D."/>
            <person name="Masclaux F.G."/>
            <person name="Murat C."/>
            <person name="Morin E."/>
            <person name="Ndikumana S."/>
            <person name="Pagni M."/>
            <person name="Petitpierre D."/>
            <person name="Requena N."/>
            <person name="Rosikiewicz P."/>
            <person name="Riley R."/>
            <person name="Saito K."/>
            <person name="San Clemente H."/>
            <person name="Shapiro H."/>
            <person name="van Tuinen D."/>
            <person name="Becard G."/>
            <person name="Bonfante P."/>
            <person name="Paszkowski U."/>
            <person name="Shachar-Hill Y."/>
            <person name="Young J.P."/>
            <person name="Sanders I.R."/>
            <person name="Henrissat B."/>
            <person name="Rensing S.A."/>
            <person name="Grigoriev I.V."/>
            <person name="Corradi N."/>
            <person name="Roux C."/>
            <person name="Martin F."/>
        </authorList>
    </citation>
    <scope>NUCLEOTIDE SEQUENCE</scope>
    <source>
        <strain evidence="1">DAOM 197198</strain>
    </source>
</reference>